<evidence type="ECO:0000256" key="2">
    <source>
        <dbReference type="ARBA" id="ARBA00006161"/>
    </source>
</evidence>
<dbReference type="EMBL" id="OZ026884">
    <property type="protein sequence ID" value="CAL1241060.1"/>
    <property type="molecule type" value="Genomic_DNA"/>
</dbReference>
<sequence length="137" mass="14985">MPQTQPAATQPLALRRAQHALARVRAKQGQNYGKYVSYAKALPAEILQMGLGQALATLLSAAKGLTSDPHYLLYHDVKDWLTGRDNPDAPYAGQSDLMAAITQRDEAAYLHAQAEALAYLEWLKKFAVAFLQDMGGD</sequence>
<evidence type="ECO:0000313" key="7">
    <source>
        <dbReference type="Proteomes" id="UP001497493"/>
    </source>
</evidence>
<comment type="subcellular location">
    <subcellularLocation>
        <location evidence="1">Cytoplasm</location>
    </subcellularLocation>
</comment>
<reference evidence="6 7" key="1">
    <citation type="submission" date="2024-04" db="EMBL/GenBank/DDBJ databases">
        <authorList>
            <person name="Cremers G."/>
        </authorList>
    </citation>
    <scope>NUCLEOTIDE SEQUENCE [LARGE SCALE GENOMIC DNA]</scope>
    <source>
        <strain evidence="6">MeCH1-AG</strain>
    </source>
</reference>
<keyword evidence="3" id="KW-0963">Cytoplasm</keyword>
<protein>
    <recommendedName>
        <fullName evidence="5">CRISPR type III-B/RAMP module-associated protein Cmr5</fullName>
    </recommendedName>
</protein>
<evidence type="ECO:0000256" key="5">
    <source>
        <dbReference type="ARBA" id="ARBA00030001"/>
    </source>
</evidence>
<keyword evidence="4" id="KW-0051">Antiviral defense</keyword>
<name>A0ABM9NK94_9GAMM</name>
<dbReference type="NCBIfam" id="TIGR01881">
    <property type="entry name" value="cas_Cmr5"/>
    <property type="match status" value="1"/>
</dbReference>
<dbReference type="Gene3D" id="1.10.520.30">
    <property type="entry name" value="AF1862-like domain"/>
    <property type="match status" value="1"/>
</dbReference>
<dbReference type="Pfam" id="PF09701">
    <property type="entry name" value="Cas_Cmr5"/>
    <property type="match status" value="1"/>
</dbReference>
<keyword evidence="7" id="KW-1185">Reference proteome</keyword>
<dbReference type="InterPro" id="IPR023101">
    <property type="entry name" value="AF1862-like_dom_sf"/>
</dbReference>
<organism evidence="6 7">
    <name type="scientific">Candidatus Methylocalor cossyra</name>
    <dbReference type="NCBI Taxonomy" id="3108543"/>
    <lineage>
        <taxon>Bacteria</taxon>
        <taxon>Pseudomonadati</taxon>
        <taxon>Pseudomonadota</taxon>
        <taxon>Gammaproteobacteria</taxon>
        <taxon>Methylococcales</taxon>
        <taxon>Methylococcaceae</taxon>
        <taxon>Candidatus Methylocalor</taxon>
    </lineage>
</organism>
<dbReference type="CDD" id="cd09749">
    <property type="entry name" value="Cmr5_III-B"/>
    <property type="match status" value="1"/>
</dbReference>
<evidence type="ECO:0000256" key="4">
    <source>
        <dbReference type="ARBA" id="ARBA00023118"/>
    </source>
</evidence>
<evidence type="ECO:0000256" key="3">
    <source>
        <dbReference type="ARBA" id="ARBA00022490"/>
    </source>
</evidence>
<proteinExistence type="inferred from homology"/>
<dbReference type="SUPFAM" id="SSF158568">
    <property type="entry name" value="AF1862-like"/>
    <property type="match status" value="1"/>
</dbReference>
<comment type="similarity">
    <text evidence="2">Belongs to the CRISPR system Cmr5 family.</text>
</comment>
<accession>A0ABM9NK94</accession>
<dbReference type="Proteomes" id="UP001497493">
    <property type="component" value="Chromosome"/>
</dbReference>
<dbReference type="RefSeq" id="WP_348757591.1">
    <property type="nucleotide sequence ID" value="NZ_OZ026884.1"/>
</dbReference>
<evidence type="ECO:0000256" key="1">
    <source>
        <dbReference type="ARBA" id="ARBA00004496"/>
    </source>
</evidence>
<gene>
    <name evidence="6" type="ORF">MECH1_V1_2284</name>
</gene>
<evidence type="ECO:0000313" key="6">
    <source>
        <dbReference type="EMBL" id="CAL1241060.1"/>
    </source>
</evidence>
<dbReference type="InterPro" id="IPR010160">
    <property type="entry name" value="CRISPR-assoc_prot_Cmr5"/>
</dbReference>